<dbReference type="PRINTS" id="PR00081">
    <property type="entry name" value="GDHRDH"/>
</dbReference>
<keyword evidence="8 13" id="KW-0472">Membrane</keyword>
<evidence type="ECO:0000256" key="1">
    <source>
        <dbReference type="ARBA" id="ARBA00004141"/>
    </source>
</evidence>
<sequence>MSDLPSLSSFQSDKPLLDHLTIDLILAILNHTFLNPIFTWLIPLTYRAQTFQYHHPPLYLSIAYAAFVTVLWIAKQVNRRLAYGAKREFDWMEEVVVITGGASGLGLLIAEVYGMRGVTVAVLDVREPEGGEARNVEFYKCDVGDRKQVEAVAKDIERDLGTPTVLINNAAIVNGKKILDLSAEEIETNFKTNLFSSFYTIKQFLPGMLKLNRGSIITISSVLSSIAPAQLSDYAASKAALKSLHSSLTAELAGQPGVKTLLVTPGQLSTPLFYGIKTPNNFLAPVLEPVDVAKEIIAAIDGGLGGHISMPVYSRWIGVMEVLPVSIQKLLRWASGVDRAMAGFRGRKALDQEGNRTW</sequence>
<dbReference type="InterPro" id="IPR036291">
    <property type="entry name" value="NAD(P)-bd_dom_sf"/>
</dbReference>
<protein>
    <recommendedName>
        <fullName evidence="10">Short-chain dehydrogenase/reductase 3</fullName>
    </recommendedName>
    <alternativeName>
        <fullName evidence="11">Retinal short-chain dehydrogenase/reductase 1</fullName>
    </alternativeName>
</protein>
<evidence type="ECO:0000313" key="14">
    <source>
        <dbReference type="EMBL" id="CUS15599.1"/>
    </source>
</evidence>
<dbReference type="GO" id="GO:0052650">
    <property type="term" value="F:all-trans-retinol dehydrogenase (NADP+) activity"/>
    <property type="evidence" value="ECO:0007669"/>
    <property type="project" value="UniProtKB-ARBA"/>
</dbReference>
<dbReference type="PANTHER" id="PTHR24322">
    <property type="entry name" value="PKSB"/>
    <property type="match status" value="1"/>
</dbReference>
<keyword evidence="15" id="KW-1185">Reference proteome</keyword>
<reference evidence="14" key="1">
    <citation type="submission" date="2015-10" db="EMBL/GenBank/DDBJ databases">
        <authorList>
            <person name="Regsiter A."/>
            <person name="william w."/>
        </authorList>
    </citation>
    <scope>NUCLEOTIDE SEQUENCE</scope>
    <source>
        <strain evidence="14">Montdore</strain>
    </source>
</reference>
<dbReference type="EMBL" id="LN890945">
    <property type="protein sequence ID" value="CUS15599.1"/>
    <property type="molecule type" value="Genomic_DNA"/>
</dbReference>
<organism evidence="14 15">
    <name type="scientific">Tuber aestivum</name>
    <name type="common">summer truffle</name>
    <dbReference type="NCBI Taxonomy" id="59557"/>
    <lineage>
        <taxon>Eukaryota</taxon>
        <taxon>Fungi</taxon>
        <taxon>Dikarya</taxon>
        <taxon>Ascomycota</taxon>
        <taxon>Pezizomycotina</taxon>
        <taxon>Pezizomycetes</taxon>
        <taxon>Pezizales</taxon>
        <taxon>Tuberaceae</taxon>
        <taxon>Tuber</taxon>
    </lineage>
</organism>
<keyword evidence="7" id="KW-0443">Lipid metabolism</keyword>
<dbReference type="AlphaFoldDB" id="A0A292Q785"/>
<evidence type="ECO:0000256" key="7">
    <source>
        <dbReference type="ARBA" id="ARBA00023098"/>
    </source>
</evidence>
<comment type="function">
    <text evidence="9">Catalyzes the reduction of all-trans-retinal to all-trans-retinol in the presence of NADPH.</text>
</comment>
<gene>
    <name evidence="14" type="ORF">GSTUAT00000302001</name>
</gene>
<keyword evidence="3 13" id="KW-0812">Transmembrane</keyword>
<proteinExistence type="inferred from homology"/>
<comment type="similarity">
    <text evidence="2 12">Belongs to the short-chain dehydrogenases/reductases (SDR) family.</text>
</comment>
<evidence type="ECO:0000256" key="8">
    <source>
        <dbReference type="ARBA" id="ARBA00023136"/>
    </source>
</evidence>
<evidence type="ECO:0000256" key="13">
    <source>
        <dbReference type="SAM" id="Phobius"/>
    </source>
</evidence>
<accession>A0A292Q785</accession>
<dbReference type="InterPro" id="IPR002347">
    <property type="entry name" value="SDR_fam"/>
</dbReference>
<evidence type="ECO:0000313" key="15">
    <source>
        <dbReference type="Proteomes" id="UP001412239"/>
    </source>
</evidence>
<keyword evidence="6" id="KW-0560">Oxidoreductase</keyword>
<keyword evidence="5 13" id="KW-1133">Transmembrane helix</keyword>
<feature type="transmembrane region" description="Helical" evidence="13">
    <location>
        <begin position="95"/>
        <end position="115"/>
    </location>
</feature>
<dbReference type="PRINTS" id="PR00080">
    <property type="entry name" value="SDRFAMILY"/>
</dbReference>
<evidence type="ECO:0000256" key="2">
    <source>
        <dbReference type="ARBA" id="ARBA00006484"/>
    </source>
</evidence>
<dbReference type="CDD" id="cd05339">
    <property type="entry name" value="17beta-HSDXI-like_SDR_c"/>
    <property type="match status" value="1"/>
</dbReference>
<evidence type="ECO:0000256" key="4">
    <source>
        <dbReference type="ARBA" id="ARBA00022857"/>
    </source>
</evidence>
<dbReference type="PANTHER" id="PTHR24322:SF736">
    <property type="entry name" value="RETINOL DEHYDROGENASE 10"/>
    <property type="match status" value="1"/>
</dbReference>
<feature type="transmembrane region" description="Helical" evidence="13">
    <location>
        <begin position="20"/>
        <end position="46"/>
    </location>
</feature>
<evidence type="ECO:0000256" key="11">
    <source>
        <dbReference type="ARBA" id="ARBA00082544"/>
    </source>
</evidence>
<evidence type="ECO:0000256" key="6">
    <source>
        <dbReference type="ARBA" id="ARBA00023002"/>
    </source>
</evidence>
<dbReference type="Proteomes" id="UP001412239">
    <property type="component" value="Unassembled WGS sequence"/>
</dbReference>
<evidence type="ECO:0000256" key="10">
    <source>
        <dbReference type="ARBA" id="ARBA00068717"/>
    </source>
</evidence>
<evidence type="ECO:0000256" key="12">
    <source>
        <dbReference type="RuleBase" id="RU000363"/>
    </source>
</evidence>
<name>A0A292Q785_9PEZI</name>
<evidence type="ECO:0000256" key="3">
    <source>
        <dbReference type="ARBA" id="ARBA00022692"/>
    </source>
</evidence>
<dbReference type="Gene3D" id="3.40.50.720">
    <property type="entry name" value="NAD(P)-binding Rossmann-like Domain"/>
    <property type="match status" value="1"/>
</dbReference>
<dbReference type="SUPFAM" id="SSF51735">
    <property type="entry name" value="NAD(P)-binding Rossmann-fold domains"/>
    <property type="match status" value="1"/>
</dbReference>
<evidence type="ECO:0000256" key="9">
    <source>
        <dbReference type="ARBA" id="ARBA00059620"/>
    </source>
</evidence>
<dbReference type="FunFam" id="3.40.50.720:FF:000131">
    <property type="entry name" value="Short-chain dehydrogenase/reductase 3"/>
    <property type="match status" value="1"/>
</dbReference>
<comment type="subcellular location">
    <subcellularLocation>
        <location evidence="1">Membrane</location>
        <topology evidence="1">Multi-pass membrane protein</topology>
    </subcellularLocation>
</comment>
<dbReference type="Pfam" id="PF00106">
    <property type="entry name" value="adh_short"/>
    <property type="match status" value="1"/>
</dbReference>
<keyword evidence="4" id="KW-0521">NADP</keyword>
<dbReference type="GO" id="GO:0016020">
    <property type="term" value="C:membrane"/>
    <property type="evidence" value="ECO:0007669"/>
    <property type="project" value="UniProtKB-SubCell"/>
</dbReference>
<evidence type="ECO:0000256" key="5">
    <source>
        <dbReference type="ARBA" id="ARBA00022989"/>
    </source>
</evidence>
<feature type="transmembrane region" description="Helical" evidence="13">
    <location>
        <begin position="58"/>
        <end position="74"/>
    </location>
</feature>